<evidence type="ECO:0000313" key="2">
    <source>
        <dbReference type="Proteomes" id="UP001056120"/>
    </source>
</evidence>
<name>A0ACB9FY66_9ASTR</name>
<organism evidence="1 2">
    <name type="scientific">Smallanthus sonchifolius</name>
    <dbReference type="NCBI Taxonomy" id="185202"/>
    <lineage>
        <taxon>Eukaryota</taxon>
        <taxon>Viridiplantae</taxon>
        <taxon>Streptophyta</taxon>
        <taxon>Embryophyta</taxon>
        <taxon>Tracheophyta</taxon>
        <taxon>Spermatophyta</taxon>
        <taxon>Magnoliopsida</taxon>
        <taxon>eudicotyledons</taxon>
        <taxon>Gunneridae</taxon>
        <taxon>Pentapetalae</taxon>
        <taxon>asterids</taxon>
        <taxon>campanulids</taxon>
        <taxon>Asterales</taxon>
        <taxon>Asteraceae</taxon>
        <taxon>Asteroideae</taxon>
        <taxon>Heliantheae alliance</taxon>
        <taxon>Millerieae</taxon>
        <taxon>Smallanthus</taxon>
    </lineage>
</organism>
<accession>A0ACB9FY66</accession>
<evidence type="ECO:0000313" key="1">
    <source>
        <dbReference type="EMBL" id="KAI3775743.1"/>
    </source>
</evidence>
<comment type="caution">
    <text evidence="1">The sequence shown here is derived from an EMBL/GenBank/DDBJ whole genome shotgun (WGS) entry which is preliminary data.</text>
</comment>
<gene>
    <name evidence="1" type="ORF">L1987_45495</name>
</gene>
<reference evidence="1 2" key="2">
    <citation type="journal article" date="2022" name="Mol. Ecol. Resour.">
        <title>The genomes of chicory, endive, great burdock and yacon provide insights into Asteraceae paleo-polyploidization history and plant inulin production.</title>
        <authorList>
            <person name="Fan W."/>
            <person name="Wang S."/>
            <person name="Wang H."/>
            <person name="Wang A."/>
            <person name="Jiang F."/>
            <person name="Liu H."/>
            <person name="Zhao H."/>
            <person name="Xu D."/>
            <person name="Zhang Y."/>
        </authorList>
    </citation>
    <scope>NUCLEOTIDE SEQUENCE [LARGE SCALE GENOMIC DNA]</scope>
    <source>
        <strain evidence="2">cv. Yunnan</strain>
        <tissue evidence="1">Leaves</tissue>
    </source>
</reference>
<protein>
    <submittedName>
        <fullName evidence="1">Uncharacterized protein</fullName>
    </submittedName>
</protein>
<dbReference type="Proteomes" id="UP001056120">
    <property type="component" value="Linkage Group LG15"/>
</dbReference>
<reference evidence="2" key="1">
    <citation type="journal article" date="2022" name="Mol. Ecol. Resour.">
        <title>The genomes of chicory, endive, great burdock and yacon provide insights into Asteraceae palaeo-polyploidization history and plant inulin production.</title>
        <authorList>
            <person name="Fan W."/>
            <person name="Wang S."/>
            <person name="Wang H."/>
            <person name="Wang A."/>
            <person name="Jiang F."/>
            <person name="Liu H."/>
            <person name="Zhao H."/>
            <person name="Xu D."/>
            <person name="Zhang Y."/>
        </authorList>
    </citation>
    <scope>NUCLEOTIDE SEQUENCE [LARGE SCALE GENOMIC DNA]</scope>
    <source>
        <strain evidence="2">cv. Yunnan</strain>
    </source>
</reference>
<keyword evidence="2" id="KW-1185">Reference proteome</keyword>
<sequence>MLEFYVSQSILHNWSDDKCVQILRNCRESITKRNGKVIIVDIIVNPGGDDVFDETRINMDMMMLACFDGGKERTVVEWKRILEEAGFPYYNVIKIPTFVSIIEAYME</sequence>
<dbReference type="EMBL" id="CM042032">
    <property type="protein sequence ID" value="KAI3775743.1"/>
    <property type="molecule type" value="Genomic_DNA"/>
</dbReference>
<proteinExistence type="predicted"/>